<gene>
    <name evidence="2" type="ORF">Dsin_016534</name>
</gene>
<feature type="compositionally biased region" description="Basic and acidic residues" evidence="1">
    <location>
        <begin position="18"/>
        <end position="34"/>
    </location>
</feature>
<evidence type="ECO:0000256" key="1">
    <source>
        <dbReference type="SAM" id="MobiDB-lite"/>
    </source>
</evidence>
<dbReference type="EMBL" id="JANJYJ010000005">
    <property type="protein sequence ID" value="KAK3211828.1"/>
    <property type="molecule type" value="Genomic_DNA"/>
</dbReference>
<protein>
    <submittedName>
        <fullName evidence="2">Uncharacterized protein</fullName>
    </submittedName>
</protein>
<comment type="caution">
    <text evidence="2">The sequence shown here is derived from an EMBL/GenBank/DDBJ whole genome shotgun (WGS) entry which is preliminary data.</text>
</comment>
<reference evidence="2" key="1">
    <citation type="journal article" date="2023" name="Plant J.">
        <title>Genome sequences and population genomics provide insights into the demographic history, inbreeding, and mutation load of two 'living fossil' tree species of Dipteronia.</title>
        <authorList>
            <person name="Feng Y."/>
            <person name="Comes H.P."/>
            <person name="Chen J."/>
            <person name="Zhu S."/>
            <person name="Lu R."/>
            <person name="Zhang X."/>
            <person name="Li P."/>
            <person name="Qiu J."/>
            <person name="Olsen K.M."/>
            <person name="Qiu Y."/>
        </authorList>
    </citation>
    <scope>NUCLEOTIDE SEQUENCE</scope>
    <source>
        <strain evidence="2">NBL</strain>
    </source>
</reference>
<feature type="compositionally biased region" description="Polar residues" evidence="1">
    <location>
        <begin position="1"/>
        <end position="17"/>
    </location>
</feature>
<accession>A0AAE0AE91</accession>
<organism evidence="2 3">
    <name type="scientific">Dipteronia sinensis</name>
    <dbReference type="NCBI Taxonomy" id="43782"/>
    <lineage>
        <taxon>Eukaryota</taxon>
        <taxon>Viridiplantae</taxon>
        <taxon>Streptophyta</taxon>
        <taxon>Embryophyta</taxon>
        <taxon>Tracheophyta</taxon>
        <taxon>Spermatophyta</taxon>
        <taxon>Magnoliopsida</taxon>
        <taxon>eudicotyledons</taxon>
        <taxon>Gunneridae</taxon>
        <taxon>Pentapetalae</taxon>
        <taxon>rosids</taxon>
        <taxon>malvids</taxon>
        <taxon>Sapindales</taxon>
        <taxon>Sapindaceae</taxon>
        <taxon>Hippocastanoideae</taxon>
        <taxon>Acereae</taxon>
        <taxon>Dipteronia</taxon>
    </lineage>
</organism>
<dbReference type="AlphaFoldDB" id="A0AAE0AE91"/>
<feature type="region of interest" description="Disordered" evidence="1">
    <location>
        <begin position="1"/>
        <end position="53"/>
    </location>
</feature>
<dbReference type="Proteomes" id="UP001281410">
    <property type="component" value="Unassembled WGS sequence"/>
</dbReference>
<proteinExistence type="predicted"/>
<sequence length="147" mass="16494">MLYTSKQENESRQQASSKENKPSEGNSKTKEAKTPKHQKTISASSKPRMHSGKPFIQKEFFKVSNANLARRCATQLAEEGIALTFNPMNCDLRSAISERMVPKLAFRKLLLRTRSTATILSDSNTQGFKPQSLQNKMPLKMAMISTT</sequence>
<keyword evidence="3" id="KW-1185">Reference proteome</keyword>
<evidence type="ECO:0000313" key="2">
    <source>
        <dbReference type="EMBL" id="KAK3211828.1"/>
    </source>
</evidence>
<evidence type="ECO:0000313" key="3">
    <source>
        <dbReference type="Proteomes" id="UP001281410"/>
    </source>
</evidence>
<name>A0AAE0AE91_9ROSI</name>